<dbReference type="Pfam" id="PF01786">
    <property type="entry name" value="AOX"/>
    <property type="match status" value="1"/>
</dbReference>
<dbReference type="EMBL" id="BNCQ01000006">
    <property type="protein sequence ID" value="GIL99349.1"/>
    <property type="molecule type" value="Genomic_DNA"/>
</dbReference>
<evidence type="ECO:0000256" key="16">
    <source>
        <dbReference type="ARBA" id="ARBA00023136"/>
    </source>
</evidence>
<protein>
    <recommendedName>
        <fullName evidence="18">Ubiquinol oxidase</fullName>
        <ecNumber evidence="18">1.10.3.11</ecNumber>
    </recommendedName>
</protein>
<evidence type="ECO:0000256" key="3">
    <source>
        <dbReference type="ARBA" id="ARBA00008388"/>
    </source>
</evidence>
<evidence type="ECO:0000313" key="20">
    <source>
        <dbReference type="EMBL" id="GIL99349.1"/>
    </source>
</evidence>
<keyword evidence="16 18" id="KW-0472">Membrane</keyword>
<proteinExistence type="inferred from homology"/>
<dbReference type="AlphaFoldDB" id="A0A8J4C6T4"/>
<keyword evidence="21" id="KW-1185">Reference proteome</keyword>
<keyword evidence="15" id="KW-0496">Mitochondrion</keyword>
<keyword evidence="5" id="KW-0813">Transport</keyword>
<dbReference type="PANTHER" id="PTHR31803">
    <property type="entry name" value="ALTERNATIVE OXIDASE"/>
    <property type="match status" value="1"/>
</dbReference>
<evidence type="ECO:0000256" key="14">
    <source>
        <dbReference type="ARBA" id="ARBA00023004"/>
    </source>
</evidence>
<keyword evidence="8 18" id="KW-0479">Metal-binding</keyword>
<evidence type="ECO:0000256" key="12">
    <source>
        <dbReference type="ARBA" id="ARBA00022989"/>
    </source>
</evidence>
<dbReference type="EC" id="1.10.3.11" evidence="18"/>
<name>A0A8J4C6T4_9CHLO</name>
<reference evidence="19" key="1">
    <citation type="journal article" date="2021" name="Proc. Natl. Acad. Sci. U.S.A.">
        <title>Three genomes in the algal genus Volvox reveal the fate of a haploid sex-determining region after a transition to homothallism.</title>
        <authorList>
            <person name="Yamamoto K."/>
            <person name="Hamaji T."/>
            <person name="Kawai-Toyooka H."/>
            <person name="Matsuzaki R."/>
            <person name="Takahashi F."/>
            <person name="Nishimura Y."/>
            <person name="Kawachi M."/>
            <person name="Noguchi H."/>
            <person name="Minakuchi Y."/>
            <person name="Umen J.G."/>
            <person name="Toyoda A."/>
            <person name="Nozaki H."/>
        </authorList>
    </citation>
    <scope>NUCLEOTIDE SEQUENCE</scope>
    <source>
        <strain evidence="20">NIES-3785</strain>
        <strain evidence="19">NIES-3786</strain>
    </source>
</reference>
<comment type="subcellular location">
    <subcellularLocation>
        <location evidence="2">Mitochondrion inner membrane</location>
    </subcellularLocation>
</comment>
<organism evidence="19 21">
    <name type="scientific">Volvox reticuliferus</name>
    <dbReference type="NCBI Taxonomy" id="1737510"/>
    <lineage>
        <taxon>Eukaryota</taxon>
        <taxon>Viridiplantae</taxon>
        <taxon>Chlorophyta</taxon>
        <taxon>core chlorophytes</taxon>
        <taxon>Chlorophyceae</taxon>
        <taxon>CS clade</taxon>
        <taxon>Chlamydomonadales</taxon>
        <taxon>Volvocaceae</taxon>
        <taxon>Volvox</taxon>
    </lineage>
</organism>
<keyword evidence="11 18" id="KW-0249">Electron transport</keyword>
<evidence type="ECO:0000256" key="2">
    <source>
        <dbReference type="ARBA" id="ARBA00004273"/>
    </source>
</evidence>
<comment type="subunit">
    <text evidence="4">Homodimer; disulfide-linked.</text>
</comment>
<comment type="cofactor">
    <cofactor evidence="18">
        <name>Fe cation</name>
        <dbReference type="ChEBI" id="CHEBI:24875"/>
    </cofactor>
    <text evidence="18">Binds 2 iron ions per subunit.</text>
</comment>
<keyword evidence="10" id="KW-0809">Transit peptide</keyword>
<dbReference type="InterPro" id="IPR038659">
    <property type="entry name" value="AOX_sf"/>
</dbReference>
<dbReference type="Proteomes" id="UP000747110">
    <property type="component" value="Unassembled WGS sequence"/>
</dbReference>
<dbReference type="FunFam" id="1.20.1260.140:FF:000002">
    <property type="entry name" value="Alternative oxidase"/>
    <property type="match status" value="1"/>
</dbReference>
<evidence type="ECO:0000256" key="9">
    <source>
        <dbReference type="ARBA" id="ARBA00022792"/>
    </source>
</evidence>
<dbReference type="OrthoDB" id="16906at2759"/>
<dbReference type="GO" id="GO:0106292">
    <property type="term" value="F:superoxide-generating NADPH oxidase activity"/>
    <property type="evidence" value="ECO:0007669"/>
    <property type="project" value="UniProtKB-ARBA"/>
</dbReference>
<dbReference type="GO" id="GO:0098803">
    <property type="term" value="C:respiratory chain complex"/>
    <property type="evidence" value="ECO:0007669"/>
    <property type="project" value="UniProtKB-UniRule"/>
</dbReference>
<evidence type="ECO:0000256" key="15">
    <source>
        <dbReference type="ARBA" id="ARBA00023128"/>
    </source>
</evidence>
<keyword evidence="14 18" id="KW-0408">Iron</keyword>
<dbReference type="GO" id="GO:0102721">
    <property type="term" value="F:ubiquinol:oxygen oxidoreductase activity"/>
    <property type="evidence" value="ECO:0007669"/>
    <property type="project" value="UniProtKB-EC"/>
</dbReference>
<sequence>MSLVQHIMRPCNFGIATILNAFGGATRQVSDKVLHVIDYSNCAPALDRANLLRRFATVATEAPQSQKTLPPQPVAPQPGLKLRISSDAFESGLSHPNYSDVYLDGVRPTHLKPEKLYQHVGLRTIQVARWMFDYLTGYGPDMTEVQWLQRMIFLETVAGVPGMVAGMLRHLKSLRTMQRDQGWIHTLLEEAENERMHLLTFFELRKPGPLFRASVIAAQGVFFNAYFLAYLLSPRTCHAFIGFLEEEAVKTYTHALEEIDAGRLWKDMPAPAIAVQYWGLQQDATMRELILAVRADEACHAHVNHTLSKLKADEVNPFATGASQLP</sequence>
<keyword evidence="13 18" id="KW-0560">Oxidoreductase</keyword>
<evidence type="ECO:0000313" key="19">
    <source>
        <dbReference type="EMBL" id="GIL72861.1"/>
    </source>
</evidence>
<evidence type="ECO:0000256" key="7">
    <source>
        <dbReference type="ARBA" id="ARBA00022692"/>
    </source>
</evidence>
<evidence type="ECO:0000313" key="21">
    <source>
        <dbReference type="Proteomes" id="UP000747110"/>
    </source>
</evidence>
<comment type="function">
    <text evidence="17">Catalyzes cyanide-resistant oxygen consumption. May increase respiration when the cytochrome respiratory pathway is restricted, or in response to low temperatures.</text>
</comment>
<dbReference type="PANTHER" id="PTHR31803:SF3">
    <property type="entry name" value="ALTERNATIVE OXIDASE"/>
    <property type="match status" value="1"/>
</dbReference>
<dbReference type="EMBL" id="BNCP01000004">
    <property type="protein sequence ID" value="GIL72861.1"/>
    <property type="molecule type" value="Genomic_DNA"/>
</dbReference>
<evidence type="ECO:0000256" key="4">
    <source>
        <dbReference type="ARBA" id="ARBA00011748"/>
    </source>
</evidence>
<evidence type="ECO:0000256" key="8">
    <source>
        <dbReference type="ARBA" id="ARBA00022723"/>
    </source>
</evidence>
<keyword evidence="9" id="KW-0999">Mitochondrion inner membrane</keyword>
<dbReference type="Gene3D" id="1.20.1260.140">
    <property type="entry name" value="Alternative oxidase"/>
    <property type="match status" value="1"/>
</dbReference>
<dbReference type="Proteomes" id="UP000722791">
    <property type="component" value="Unassembled WGS sequence"/>
</dbReference>
<gene>
    <name evidence="19" type="ORF">Vretifemale_3157</name>
    <name evidence="20" type="ORF">Vretimale_4533</name>
</gene>
<evidence type="ECO:0000256" key="10">
    <source>
        <dbReference type="ARBA" id="ARBA00022946"/>
    </source>
</evidence>
<dbReference type="GO" id="GO:0005743">
    <property type="term" value="C:mitochondrial inner membrane"/>
    <property type="evidence" value="ECO:0007669"/>
    <property type="project" value="UniProtKB-SubCell"/>
</dbReference>
<evidence type="ECO:0000256" key="11">
    <source>
        <dbReference type="ARBA" id="ARBA00022982"/>
    </source>
</evidence>
<evidence type="ECO:0000256" key="18">
    <source>
        <dbReference type="RuleBase" id="RU003779"/>
    </source>
</evidence>
<dbReference type="InterPro" id="IPR002680">
    <property type="entry name" value="AOX"/>
</dbReference>
<keyword evidence="7 18" id="KW-0812">Transmembrane</keyword>
<comment type="caution">
    <text evidence="19">The sequence shown here is derived from an EMBL/GenBank/DDBJ whole genome shotgun (WGS) entry which is preliminary data.</text>
</comment>
<dbReference type="GO" id="GO:0009916">
    <property type="term" value="F:alternative oxidase activity"/>
    <property type="evidence" value="ECO:0007669"/>
    <property type="project" value="UniProtKB-UniRule"/>
</dbReference>
<dbReference type="GO" id="GO:0010230">
    <property type="term" value="P:alternative respiration"/>
    <property type="evidence" value="ECO:0007669"/>
    <property type="project" value="TreeGrafter"/>
</dbReference>
<evidence type="ECO:0000256" key="1">
    <source>
        <dbReference type="ARBA" id="ARBA00001192"/>
    </source>
</evidence>
<evidence type="ECO:0000256" key="5">
    <source>
        <dbReference type="ARBA" id="ARBA00022448"/>
    </source>
</evidence>
<keyword evidence="12" id="KW-1133">Transmembrane helix</keyword>
<evidence type="ECO:0000256" key="17">
    <source>
        <dbReference type="ARBA" id="ARBA00025285"/>
    </source>
</evidence>
<accession>A0A8J4C6T4</accession>
<dbReference type="CDD" id="cd01053">
    <property type="entry name" value="AOX"/>
    <property type="match status" value="1"/>
</dbReference>
<evidence type="ECO:0000256" key="13">
    <source>
        <dbReference type="ARBA" id="ARBA00023002"/>
    </source>
</evidence>
<evidence type="ECO:0000256" key="6">
    <source>
        <dbReference type="ARBA" id="ARBA00022660"/>
    </source>
</evidence>
<comment type="similarity">
    <text evidence="3 18">Belongs to the alternative oxidase family.</text>
</comment>
<keyword evidence="6 18" id="KW-0679">Respiratory chain</keyword>
<dbReference type="GO" id="GO:0046872">
    <property type="term" value="F:metal ion binding"/>
    <property type="evidence" value="ECO:0007669"/>
    <property type="project" value="UniProtKB-UniRule"/>
</dbReference>
<comment type="catalytic activity">
    <reaction evidence="1 18">
        <text>2 a ubiquinol + O2 = 2 a ubiquinone + 2 H2O</text>
        <dbReference type="Rhea" id="RHEA:30255"/>
        <dbReference type="Rhea" id="RHEA-COMP:9565"/>
        <dbReference type="Rhea" id="RHEA-COMP:9566"/>
        <dbReference type="ChEBI" id="CHEBI:15377"/>
        <dbReference type="ChEBI" id="CHEBI:15379"/>
        <dbReference type="ChEBI" id="CHEBI:16389"/>
        <dbReference type="ChEBI" id="CHEBI:17976"/>
        <dbReference type="EC" id="1.10.3.11"/>
    </reaction>
</comment>